<name>A0AAU1IBE4_9ACTN</name>
<organism evidence="2">
    <name type="scientific">Streptomyces sp. NBC_00180</name>
    <dbReference type="NCBI Taxonomy" id="2903632"/>
    <lineage>
        <taxon>Bacteria</taxon>
        <taxon>Bacillati</taxon>
        <taxon>Actinomycetota</taxon>
        <taxon>Actinomycetes</taxon>
        <taxon>Kitasatosporales</taxon>
        <taxon>Streptomycetaceae</taxon>
        <taxon>Streptomyces</taxon>
    </lineage>
</organism>
<proteinExistence type="predicted"/>
<protein>
    <submittedName>
        <fullName evidence="2">Protein-disulfide reductase DsbD family protein</fullName>
    </submittedName>
</protein>
<evidence type="ECO:0000313" key="2">
    <source>
        <dbReference type="EMBL" id="WTP91459.1"/>
    </source>
</evidence>
<accession>A0AAU1IBE4</accession>
<feature type="region of interest" description="Disordered" evidence="1">
    <location>
        <begin position="1"/>
        <end position="24"/>
    </location>
</feature>
<evidence type="ECO:0000256" key="1">
    <source>
        <dbReference type="SAM" id="MobiDB-lite"/>
    </source>
</evidence>
<dbReference type="AlphaFoldDB" id="A0AAU1IBE4"/>
<sequence>MAALSACAADDEPAAGPPPATKFTKNGVTVELSVAEWKAPNGTLKVTFTPTDDGFHLYSTDLPEDGVEGVGRPTVIALGGAITATEEPTASSDVRNISVPGVKSTVAVYPDGPVTLTVPIHAEGTGKAAALLTYASCSSSEGCTLPVESHPVAMHVTDDEVAFGGR</sequence>
<gene>
    <name evidence="2" type="ORF">OG477_42035</name>
</gene>
<dbReference type="EMBL" id="CP108140">
    <property type="protein sequence ID" value="WTP91459.1"/>
    <property type="molecule type" value="Genomic_DNA"/>
</dbReference>
<reference evidence="2" key="1">
    <citation type="submission" date="2022-10" db="EMBL/GenBank/DDBJ databases">
        <title>The complete genomes of actinobacterial strains from the NBC collection.</title>
        <authorList>
            <person name="Joergensen T.S."/>
            <person name="Alvarez Arevalo M."/>
            <person name="Sterndorff E.B."/>
            <person name="Faurdal D."/>
            <person name="Vuksanovic O."/>
            <person name="Mourched A.-S."/>
            <person name="Charusanti P."/>
            <person name="Shaw S."/>
            <person name="Blin K."/>
            <person name="Weber T."/>
        </authorList>
    </citation>
    <scope>NUCLEOTIDE SEQUENCE</scope>
    <source>
        <strain evidence="2">NBC 00180</strain>
    </source>
</reference>